<organism evidence="1 2">
    <name type="scientific">Variovorax paradoxus</name>
    <dbReference type="NCBI Taxonomy" id="34073"/>
    <lineage>
        <taxon>Bacteria</taxon>
        <taxon>Pseudomonadati</taxon>
        <taxon>Pseudomonadota</taxon>
        <taxon>Betaproteobacteria</taxon>
        <taxon>Burkholderiales</taxon>
        <taxon>Comamonadaceae</taxon>
        <taxon>Variovorax</taxon>
    </lineage>
</organism>
<comment type="caution">
    <text evidence="1">The sequence shown here is derived from an EMBL/GenBank/DDBJ whole genome shotgun (WGS) entry which is preliminary data.</text>
</comment>
<evidence type="ECO:0000313" key="1">
    <source>
        <dbReference type="EMBL" id="PZQ59404.1"/>
    </source>
</evidence>
<accession>A0A2W5P2F2</accession>
<proteinExistence type="predicted"/>
<name>A0A2W5P2F2_VARPD</name>
<reference evidence="1 2" key="1">
    <citation type="submission" date="2017-08" db="EMBL/GenBank/DDBJ databases">
        <title>Infants hospitalized years apart are colonized by the same room-sourced microbial strains.</title>
        <authorList>
            <person name="Brooks B."/>
            <person name="Olm M.R."/>
            <person name="Firek B.A."/>
            <person name="Baker R."/>
            <person name="Thomas B.C."/>
            <person name="Morowitz M.J."/>
            <person name="Banfield J.F."/>
        </authorList>
    </citation>
    <scope>NUCLEOTIDE SEQUENCE [LARGE SCALE GENOMIC DNA]</scope>
    <source>
        <strain evidence="1">S2_005_003_R2_41</strain>
    </source>
</reference>
<dbReference type="Proteomes" id="UP000249135">
    <property type="component" value="Unassembled WGS sequence"/>
</dbReference>
<evidence type="ECO:0000313" key="2">
    <source>
        <dbReference type="Proteomes" id="UP000249135"/>
    </source>
</evidence>
<protein>
    <submittedName>
        <fullName evidence="1">2Fe-2S ferredoxin</fullName>
    </submittedName>
</protein>
<dbReference type="AlphaFoldDB" id="A0A2W5P2F2"/>
<feature type="non-terminal residue" evidence="1">
    <location>
        <position position="1"/>
    </location>
</feature>
<dbReference type="EMBL" id="QFPP01000738">
    <property type="protein sequence ID" value="PZQ59404.1"/>
    <property type="molecule type" value="Genomic_DNA"/>
</dbReference>
<gene>
    <name evidence="1" type="ORF">DI563_30205</name>
</gene>
<sequence>PCRGGLVKIELSERDGVVHWHTAWNLQPLQF</sequence>